<feature type="domain" description="Cysteinyl-tRNA synthetase class Ia DALR" evidence="11">
    <location>
        <begin position="251"/>
        <end position="275"/>
    </location>
</feature>
<dbReference type="PANTHER" id="PTHR10890:SF3">
    <property type="entry name" value="CYSTEINE--TRNA LIGASE, CYTOPLASMIC"/>
    <property type="match status" value="1"/>
</dbReference>
<dbReference type="InterPro" id="IPR024909">
    <property type="entry name" value="Cys-tRNA/MSH_ligase"/>
</dbReference>
<sequence length="355" mass="41319">MMLISGKIGWKSRPREKELHDYRVIQDQIDLIKELEKKGYTYRTTDGIYFDTNKFKKYGALSGMTEESIKEGARVEPNPEKKHPADFALWKFSPTDKIRWQEWDSPWGVGFPGWHIECSAMSMKELGDTIDLHLGAEDLRMIHHQNEIAQSEAATGRQFVNYWIHGAFLLVDGGRMGKSLGNAYTLQDIESKNFDPISLRYFYMTAHYRTPLNFTWEALQNVQNSLKKLYDIVGGYKESKEAEVDERYLEKFLDALNDDINMPKAIAVLWEMLKADMDESEKIKTLFKFDEVLGLNIENYVGFEIPQKVLDLVKVRQEYRKVGIWDKADLIRREISQLGYVVDDTGNGYKVKRKI</sequence>
<dbReference type="GO" id="GO:0005524">
    <property type="term" value="F:ATP binding"/>
    <property type="evidence" value="ECO:0007669"/>
    <property type="project" value="UniProtKB-KW"/>
</dbReference>
<evidence type="ECO:0000313" key="12">
    <source>
        <dbReference type="EMBL" id="KKS18951.1"/>
    </source>
</evidence>
<evidence type="ECO:0000259" key="10">
    <source>
        <dbReference type="Pfam" id="PF01406"/>
    </source>
</evidence>
<proteinExistence type="predicted"/>
<dbReference type="Proteomes" id="UP000034507">
    <property type="component" value="Unassembled WGS sequence"/>
</dbReference>
<evidence type="ECO:0000256" key="3">
    <source>
        <dbReference type="ARBA" id="ARBA00011245"/>
    </source>
</evidence>
<evidence type="ECO:0000256" key="4">
    <source>
        <dbReference type="ARBA" id="ARBA00014738"/>
    </source>
</evidence>
<comment type="caution">
    <text evidence="12">The sequence shown here is derived from an EMBL/GenBank/DDBJ whole genome shotgun (WGS) entry which is preliminary data.</text>
</comment>
<dbReference type="Gene3D" id="3.40.50.620">
    <property type="entry name" value="HUPs"/>
    <property type="match status" value="1"/>
</dbReference>
<keyword evidence="8" id="KW-0862">Zinc</keyword>
<evidence type="ECO:0000256" key="2">
    <source>
        <dbReference type="ARBA" id="ARBA00004496"/>
    </source>
</evidence>
<dbReference type="PANTHER" id="PTHR10890">
    <property type="entry name" value="CYSTEINYL-TRNA SYNTHETASE"/>
    <property type="match status" value="1"/>
</dbReference>
<evidence type="ECO:0000256" key="8">
    <source>
        <dbReference type="ARBA" id="ARBA00022833"/>
    </source>
</evidence>
<evidence type="ECO:0000256" key="5">
    <source>
        <dbReference type="ARBA" id="ARBA00022598"/>
    </source>
</evidence>
<evidence type="ECO:0000256" key="9">
    <source>
        <dbReference type="ARBA" id="ARBA00022840"/>
    </source>
</evidence>
<comment type="subcellular location">
    <subcellularLocation>
        <location evidence="2">Cytoplasm</location>
    </subcellularLocation>
</comment>
<comment type="cofactor">
    <cofactor evidence="1">
        <name>Zn(2+)</name>
        <dbReference type="ChEBI" id="CHEBI:29105"/>
    </cofactor>
</comment>
<dbReference type="InterPro" id="IPR032678">
    <property type="entry name" value="tRNA-synt_1_cat_dom"/>
</dbReference>
<dbReference type="PATRIC" id="fig|1619119.3.peg.947"/>
<dbReference type="GO" id="GO:0004817">
    <property type="term" value="F:cysteine-tRNA ligase activity"/>
    <property type="evidence" value="ECO:0007669"/>
    <property type="project" value="InterPro"/>
</dbReference>
<dbReference type="GO" id="GO:0046872">
    <property type="term" value="F:metal ion binding"/>
    <property type="evidence" value="ECO:0007669"/>
    <property type="project" value="UniProtKB-KW"/>
</dbReference>
<dbReference type="GO" id="GO:0006423">
    <property type="term" value="P:cysteinyl-tRNA aminoacylation"/>
    <property type="evidence" value="ECO:0007669"/>
    <property type="project" value="InterPro"/>
</dbReference>
<keyword evidence="6" id="KW-0479">Metal-binding</keyword>
<dbReference type="SUPFAM" id="SSF52374">
    <property type="entry name" value="Nucleotidylyl transferase"/>
    <property type="match status" value="1"/>
</dbReference>
<dbReference type="InterPro" id="IPR014729">
    <property type="entry name" value="Rossmann-like_a/b/a_fold"/>
</dbReference>
<dbReference type="GO" id="GO:0005829">
    <property type="term" value="C:cytosol"/>
    <property type="evidence" value="ECO:0007669"/>
    <property type="project" value="TreeGrafter"/>
</dbReference>
<comment type="subunit">
    <text evidence="3">Monomer.</text>
</comment>
<accession>A0A0G0ZA55</accession>
<evidence type="ECO:0000256" key="7">
    <source>
        <dbReference type="ARBA" id="ARBA00022741"/>
    </source>
</evidence>
<evidence type="ECO:0000259" key="11">
    <source>
        <dbReference type="Pfam" id="PF09190"/>
    </source>
</evidence>
<name>A0A0G0ZA55_UNCKA</name>
<dbReference type="SUPFAM" id="SSF47323">
    <property type="entry name" value="Anticodon-binding domain of a subclass of class I aminoacyl-tRNA synthetases"/>
    <property type="match status" value="1"/>
</dbReference>
<protein>
    <recommendedName>
        <fullName evidence="4">Cysteine--tRNA ligase</fullName>
    </recommendedName>
</protein>
<dbReference type="InterPro" id="IPR015273">
    <property type="entry name" value="Cys-tRNA-synt_Ia_DALR"/>
</dbReference>
<organism evidence="12 13">
    <name type="scientific">candidate division WWE3 bacterium GW2011_GWC1_41_7</name>
    <dbReference type="NCBI Taxonomy" id="1619119"/>
    <lineage>
        <taxon>Bacteria</taxon>
        <taxon>Katanobacteria</taxon>
    </lineage>
</organism>
<gene>
    <name evidence="12" type="ORF">UU77_C0062G0005</name>
</gene>
<dbReference type="PRINTS" id="PR00983">
    <property type="entry name" value="TRNASYNTHCYS"/>
</dbReference>
<keyword evidence="5 12" id="KW-0436">Ligase</keyword>
<keyword evidence="7" id="KW-0547">Nucleotide-binding</keyword>
<reference evidence="12 13" key="1">
    <citation type="journal article" date="2015" name="Nature">
        <title>rRNA introns, odd ribosomes, and small enigmatic genomes across a large radiation of phyla.</title>
        <authorList>
            <person name="Brown C.T."/>
            <person name="Hug L.A."/>
            <person name="Thomas B.C."/>
            <person name="Sharon I."/>
            <person name="Castelle C.J."/>
            <person name="Singh A."/>
            <person name="Wilkins M.J."/>
            <person name="Williams K.H."/>
            <person name="Banfield J.F."/>
        </authorList>
    </citation>
    <scope>NUCLEOTIDE SEQUENCE [LARGE SCALE GENOMIC DNA]</scope>
</reference>
<dbReference type="Pfam" id="PF09190">
    <property type="entry name" value="DALR_2"/>
    <property type="match status" value="1"/>
</dbReference>
<dbReference type="Pfam" id="PF01406">
    <property type="entry name" value="tRNA-synt_1e"/>
    <property type="match status" value="1"/>
</dbReference>
<dbReference type="AlphaFoldDB" id="A0A0G0ZA55"/>
<evidence type="ECO:0000313" key="13">
    <source>
        <dbReference type="Proteomes" id="UP000034507"/>
    </source>
</evidence>
<evidence type="ECO:0000256" key="6">
    <source>
        <dbReference type="ARBA" id="ARBA00022723"/>
    </source>
</evidence>
<evidence type="ECO:0000256" key="1">
    <source>
        <dbReference type="ARBA" id="ARBA00001947"/>
    </source>
</evidence>
<dbReference type="Gene3D" id="1.20.120.1910">
    <property type="entry name" value="Cysteine-tRNA ligase, C-terminal anti-codon recognition domain"/>
    <property type="match status" value="1"/>
</dbReference>
<dbReference type="EMBL" id="LCBX01000062">
    <property type="protein sequence ID" value="KKS18951.1"/>
    <property type="molecule type" value="Genomic_DNA"/>
</dbReference>
<dbReference type="InterPro" id="IPR009080">
    <property type="entry name" value="tRNAsynth_Ia_anticodon-bd"/>
</dbReference>
<keyword evidence="9" id="KW-0067">ATP-binding</keyword>
<feature type="domain" description="tRNA synthetases class I catalytic" evidence="10">
    <location>
        <begin position="22"/>
        <end position="223"/>
    </location>
</feature>